<name>A0AAE1Z029_9LAMI</name>
<dbReference type="AlphaFoldDB" id="A0AAE1Z029"/>
<reference evidence="2" key="1">
    <citation type="submission" date="2020-06" db="EMBL/GenBank/DDBJ databases">
        <authorList>
            <person name="Li T."/>
            <person name="Hu X."/>
            <person name="Zhang T."/>
            <person name="Song X."/>
            <person name="Zhang H."/>
            <person name="Dai N."/>
            <person name="Sheng W."/>
            <person name="Hou X."/>
            <person name="Wei L."/>
        </authorList>
    </citation>
    <scope>NUCLEOTIDE SEQUENCE</scope>
    <source>
        <strain evidence="2">3651</strain>
        <tissue evidence="2">Leaf</tissue>
    </source>
</reference>
<dbReference type="Proteomes" id="UP001293254">
    <property type="component" value="Unassembled WGS sequence"/>
</dbReference>
<proteinExistence type="predicted"/>
<sequence>MTARRRPPRLQHRRPSFRLRRIRHGAHLNNPITNLLKLTSIYQLCGPAYRSLIHYTRPCLHIQLGFRNHKPTSRPKPPTRPKYFPKPTNLNPLHSSRKPPTPRTKSVLPLLRITLPTANPTPPGHFGTPSDIKDCSPPPALIGTTPHKNPSP</sequence>
<dbReference type="EMBL" id="JACGWO010000001">
    <property type="protein sequence ID" value="KAK4438871.1"/>
    <property type="molecule type" value="Genomic_DNA"/>
</dbReference>
<protein>
    <submittedName>
        <fullName evidence="2">Uncharacterized protein</fullName>
    </submittedName>
</protein>
<evidence type="ECO:0000313" key="2">
    <source>
        <dbReference type="EMBL" id="KAK4438871.1"/>
    </source>
</evidence>
<comment type="caution">
    <text evidence="2">The sequence shown here is derived from an EMBL/GenBank/DDBJ whole genome shotgun (WGS) entry which is preliminary data.</text>
</comment>
<feature type="compositionally biased region" description="Basic residues" evidence="1">
    <location>
        <begin position="67"/>
        <end position="79"/>
    </location>
</feature>
<organism evidence="2 3">
    <name type="scientific">Sesamum alatum</name>
    <dbReference type="NCBI Taxonomy" id="300844"/>
    <lineage>
        <taxon>Eukaryota</taxon>
        <taxon>Viridiplantae</taxon>
        <taxon>Streptophyta</taxon>
        <taxon>Embryophyta</taxon>
        <taxon>Tracheophyta</taxon>
        <taxon>Spermatophyta</taxon>
        <taxon>Magnoliopsida</taxon>
        <taxon>eudicotyledons</taxon>
        <taxon>Gunneridae</taxon>
        <taxon>Pentapetalae</taxon>
        <taxon>asterids</taxon>
        <taxon>lamiids</taxon>
        <taxon>Lamiales</taxon>
        <taxon>Pedaliaceae</taxon>
        <taxon>Sesamum</taxon>
    </lineage>
</organism>
<feature type="region of interest" description="Disordered" evidence="1">
    <location>
        <begin position="66"/>
        <end position="152"/>
    </location>
</feature>
<accession>A0AAE1Z029</accession>
<reference evidence="2" key="2">
    <citation type="journal article" date="2024" name="Plant">
        <title>Genomic evolution and insights into agronomic trait innovations of Sesamum species.</title>
        <authorList>
            <person name="Miao H."/>
            <person name="Wang L."/>
            <person name="Qu L."/>
            <person name="Liu H."/>
            <person name="Sun Y."/>
            <person name="Le M."/>
            <person name="Wang Q."/>
            <person name="Wei S."/>
            <person name="Zheng Y."/>
            <person name="Lin W."/>
            <person name="Duan Y."/>
            <person name="Cao H."/>
            <person name="Xiong S."/>
            <person name="Wang X."/>
            <person name="Wei L."/>
            <person name="Li C."/>
            <person name="Ma Q."/>
            <person name="Ju M."/>
            <person name="Zhao R."/>
            <person name="Li G."/>
            <person name="Mu C."/>
            <person name="Tian Q."/>
            <person name="Mei H."/>
            <person name="Zhang T."/>
            <person name="Gao T."/>
            <person name="Zhang H."/>
        </authorList>
    </citation>
    <scope>NUCLEOTIDE SEQUENCE</scope>
    <source>
        <strain evidence="2">3651</strain>
    </source>
</reference>
<gene>
    <name evidence="2" type="ORF">Salat_0221700</name>
</gene>
<keyword evidence="3" id="KW-1185">Reference proteome</keyword>
<evidence type="ECO:0000313" key="3">
    <source>
        <dbReference type="Proteomes" id="UP001293254"/>
    </source>
</evidence>
<evidence type="ECO:0000256" key="1">
    <source>
        <dbReference type="SAM" id="MobiDB-lite"/>
    </source>
</evidence>